<dbReference type="AlphaFoldDB" id="A0A392WCD5"/>
<sequence length="49" mass="5299">IPGAVRITAGGGRVTRIEEAGRGNRAVSTTIGMKEKTAHCIYIRNIKQF</sequence>
<proteinExistence type="predicted"/>
<protein>
    <submittedName>
        <fullName evidence="1">Uncharacterized protein</fullName>
    </submittedName>
</protein>
<comment type="caution">
    <text evidence="1">The sequence shown here is derived from an EMBL/GenBank/DDBJ whole genome shotgun (WGS) entry which is preliminary data.</text>
</comment>
<evidence type="ECO:0000313" key="1">
    <source>
        <dbReference type="EMBL" id="MCI98338.1"/>
    </source>
</evidence>
<dbReference type="EMBL" id="LXQA011470675">
    <property type="protein sequence ID" value="MCI98338.1"/>
    <property type="molecule type" value="Genomic_DNA"/>
</dbReference>
<dbReference type="Proteomes" id="UP000265520">
    <property type="component" value="Unassembled WGS sequence"/>
</dbReference>
<name>A0A392WCD5_9FABA</name>
<accession>A0A392WCD5</accession>
<keyword evidence="2" id="KW-1185">Reference proteome</keyword>
<evidence type="ECO:0000313" key="2">
    <source>
        <dbReference type="Proteomes" id="UP000265520"/>
    </source>
</evidence>
<organism evidence="1 2">
    <name type="scientific">Trifolium medium</name>
    <dbReference type="NCBI Taxonomy" id="97028"/>
    <lineage>
        <taxon>Eukaryota</taxon>
        <taxon>Viridiplantae</taxon>
        <taxon>Streptophyta</taxon>
        <taxon>Embryophyta</taxon>
        <taxon>Tracheophyta</taxon>
        <taxon>Spermatophyta</taxon>
        <taxon>Magnoliopsida</taxon>
        <taxon>eudicotyledons</taxon>
        <taxon>Gunneridae</taxon>
        <taxon>Pentapetalae</taxon>
        <taxon>rosids</taxon>
        <taxon>fabids</taxon>
        <taxon>Fabales</taxon>
        <taxon>Fabaceae</taxon>
        <taxon>Papilionoideae</taxon>
        <taxon>50 kb inversion clade</taxon>
        <taxon>NPAAA clade</taxon>
        <taxon>Hologalegina</taxon>
        <taxon>IRL clade</taxon>
        <taxon>Trifolieae</taxon>
        <taxon>Trifolium</taxon>
    </lineage>
</organism>
<feature type="non-terminal residue" evidence="1">
    <location>
        <position position="1"/>
    </location>
</feature>
<reference evidence="1 2" key="1">
    <citation type="journal article" date="2018" name="Front. Plant Sci.">
        <title>Red Clover (Trifolium pratense) and Zigzag Clover (T. medium) - A Picture of Genomic Similarities and Differences.</title>
        <authorList>
            <person name="Dluhosova J."/>
            <person name="Istvanek J."/>
            <person name="Nedelnik J."/>
            <person name="Repkova J."/>
        </authorList>
    </citation>
    <scope>NUCLEOTIDE SEQUENCE [LARGE SCALE GENOMIC DNA]</scope>
    <source>
        <strain evidence="2">cv. 10/8</strain>
        <tissue evidence="1">Leaf</tissue>
    </source>
</reference>